<dbReference type="KEGG" id="obr:102711771"/>
<keyword evidence="3" id="KW-1185">Reference proteome</keyword>
<dbReference type="AlphaFoldDB" id="J3LC41"/>
<name>J3LC41_ORYBR</name>
<proteinExistence type="predicted"/>
<dbReference type="OMA" id="QHITGEW"/>
<sequence>MRVDAAILAVVVAFLLPLRLLSLLVRLKSTGTAGDLRRSCTSLAIAAALLAAIFALPRDLNSGQARECAAAVHDDGDAGGGLRGEVWSDIEQLKLQLARLESLWDNNSKPLDRKSDALEEDVEIVRAMGLDIQSLIDEQENIKESFCGSHSDKNIKAMEEEVQNLSDESRKMNSNIHNIWSMVKDTDKRVEALHSDVKMVQVLLDEPRQMNSDVRELWLLAKDTERRVEALHSDMKKVQILIDESRKMESSMYKMWSFAKQTEKRVEDLYSDVKKGFKQKGIKVPSWMDW</sequence>
<organism evidence="2">
    <name type="scientific">Oryza brachyantha</name>
    <name type="common">malo sina</name>
    <dbReference type="NCBI Taxonomy" id="4533"/>
    <lineage>
        <taxon>Eukaryota</taxon>
        <taxon>Viridiplantae</taxon>
        <taxon>Streptophyta</taxon>
        <taxon>Embryophyta</taxon>
        <taxon>Tracheophyta</taxon>
        <taxon>Spermatophyta</taxon>
        <taxon>Magnoliopsida</taxon>
        <taxon>Liliopsida</taxon>
        <taxon>Poales</taxon>
        <taxon>Poaceae</taxon>
        <taxon>BOP clade</taxon>
        <taxon>Oryzoideae</taxon>
        <taxon>Oryzeae</taxon>
        <taxon>Oryzinae</taxon>
        <taxon>Oryza</taxon>
    </lineage>
</organism>
<dbReference type="RefSeq" id="XP_006647199.2">
    <property type="nucleotide sequence ID" value="XM_006647136.3"/>
</dbReference>
<dbReference type="Proteomes" id="UP000006038">
    <property type="component" value="Unassembled WGS sequence"/>
</dbReference>
<dbReference type="HOGENOM" id="CLU_1100111_0_0_1"/>
<dbReference type="PANTHER" id="PTHR34360">
    <property type="entry name" value="OS08G0519400 PROTEIN"/>
    <property type="match status" value="1"/>
</dbReference>
<dbReference type="PANTHER" id="PTHR34360:SF6">
    <property type="entry name" value="OS02G0306550 PROTEIN"/>
    <property type="match status" value="1"/>
</dbReference>
<dbReference type="Gramene" id="OB02G22080.1">
    <property type="protein sequence ID" value="OB02G22080.1"/>
    <property type="gene ID" value="OB02G22080"/>
</dbReference>
<accession>J3LC41</accession>
<dbReference type="EnsemblPlants" id="OB02G22080.1">
    <property type="protein sequence ID" value="OB02G22080.1"/>
    <property type="gene ID" value="OB02G22080"/>
</dbReference>
<keyword evidence="1" id="KW-0812">Transmembrane</keyword>
<feature type="transmembrane region" description="Helical" evidence="1">
    <location>
        <begin position="39"/>
        <end position="56"/>
    </location>
</feature>
<feature type="transmembrane region" description="Helical" evidence="1">
    <location>
        <begin position="6"/>
        <end position="27"/>
    </location>
</feature>
<keyword evidence="1" id="KW-0472">Membrane</keyword>
<dbReference type="eggNOG" id="ENOG502R5HS">
    <property type="taxonomic scope" value="Eukaryota"/>
</dbReference>
<evidence type="ECO:0000313" key="2">
    <source>
        <dbReference type="EnsemblPlants" id="OB02G22080.1"/>
    </source>
</evidence>
<reference evidence="2" key="1">
    <citation type="submission" date="2013-04" db="UniProtKB">
        <authorList>
            <consortium name="EnsemblPlants"/>
        </authorList>
    </citation>
    <scope>IDENTIFICATION</scope>
</reference>
<gene>
    <name evidence="2" type="primary">LOC102711771</name>
</gene>
<evidence type="ECO:0000256" key="1">
    <source>
        <dbReference type="SAM" id="Phobius"/>
    </source>
</evidence>
<dbReference type="OrthoDB" id="679141at2759"/>
<keyword evidence="1" id="KW-1133">Transmembrane helix</keyword>
<dbReference type="GeneID" id="102711771"/>
<evidence type="ECO:0000313" key="3">
    <source>
        <dbReference type="Proteomes" id="UP000006038"/>
    </source>
</evidence>
<protein>
    <submittedName>
        <fullName evidence="2">Uncharacterized protein</fullName>
    </submittedName>
</protein>